<keyword evidence="2" id="KW-1185">Reference proteome</keyword>
<comment type="caution">
    <text evidence="1">The sequence shown here is derived from an EMBL/GenBank/DDBJ whole genome shotgun (WGS) entry which is preliminary data.</text>
</comment>
<organism evidence="1 2">
    <name type="scientific">Guptibacillus hwajinpoensis</name>
    <dbReference type="NCBI Taxonomy" id="208199"/>
    <lineage>
        <taxon>Bacteria</taxon>
        <taxon>Bacillati</taxon>
        <taxon>Bacillota</taxon>
        <taxon>Bacilli</taxon>
        <taxon>Bacillales</taxon>
        <taxon>Guptibacillaceae</taxon>
        <taxon>Guptibacillus</taxon>
    </lineage>
</organism>
<evidence type="ECO:0000313" key="2">
    <source>
        <dbReference type="Proteomes" id="UP001226720"/>
    </source>
</evidence>
<dbReference type="EMBL" id="JAUSWM010000001">
    <property type="protein sequence ID" value="MDQ0481530.1"/>
    <property type="molecule type" value="Genomic_DNA"/>
</dbReference>
<proteinExistence type="predicted"/>
<accession>A0ABU0JWT0</accession>
<reference evidence="1" key="1">
    <citation type="submission" date="2023-07" db="EMBL/GenBank/DDBJ databases">
        <title>Genomic Encyclopedia of Type Strains, Phase IV (KMG-IV): sequencing the most valuable type-strain genomes for metagenomic binning, comparative biology and taxonomic classification.</title>
        <authorList>
            <person name="Goeker M."/>
        </authorList>
    </citation>
    <scope>NUCLEOTIDE SEQUENCE [LARGE SCALE GENOMIC DNA]</scope>
    <source>
        <strain evidence="1">JSM 076093</strain>
    </source>
</reference>
<evidence type="ECO:0000313" key="1">
    <source>
        <dbReference type="EMBL" id="MDQ0481530.1"/>
    </source>
</evidence>
<protein>
    <submittedName>
        <fullName evidence="1">Uncharacterized protein</fullName>
    </submittedName>
</protein>
<name>A0ABU0JWT0_9BACL</name>
<sequence length="57" mass="6549">MDNLMISLGKRIGKGSLSYPFAETGTTEIGLVLGNTKFFNIYFYKQEFLYVNFSVKR</sequence>
<gene>
    <name evidence="1" type="ORF">QO000_000483</name>
</gene>
<dbReference type="Proteomes" id="UP001226720">
    <property type="component" value="Unassembled WGS sequence"/>
</dbReference>